<keyword evidence="3" id="KW-1185">Reference proteome</keyword>
<evidence type="ECO:0000256" key="1">
    <source>
        <dbReference type="SAM" id="Phobius"/>
    </source>
</evidence>
<evidence type="ECO:0008006" key="4">
    <source>
        <dbReference type="Google" id="ProtNLM"/>
    </source>
</evidence>
<keyword evidence="1" id="KW-0812">Transmembrane</keyword>
<feature type="transmembrane region" description="Helical" evidence="1">
    <location>
        <begin position="6"/>
        <end position="24"/>
    </location>
</feature>
<dbReference type="EMBL" id="JAVDWA010000002">
    <property type="protein sequence ID" value="MDR7072333.1"/>
    <property type="molecule type" value="Genomic_DNA"/>
</dbReference>
<gene>
    <name evidence="2" type="ORF">J2X07_001310</name>
</gene>
<name>A0ABU1TYP0_9BACL</name>
<keyword evidence="1" id="KW-0472">Membrane</keyword>
<keyword evidence="1" id="KW-1133">Transmembrane helix</keyword>
<evidence type="ECO:0000313" key="3">
    <source>
        <dbReference type="Proteomes" id="UP001258181"/>
    </source>
</evidence>
<comment type="caution">
    <text evidence="2">The sequence shown here is derived from an EMBL/GenBank/DDBJ whole genome shotgun (WGS) entry which is preliminary data.</text>
</comment>
<dbReference type="Proteomes" id="UP001258181">
    <property type="component" value="Unassembled WGS sequence"/>
</dbReference>
<organism evidence="2 3">
    <name type="scientific">Fictibacillus barbaricus</name>
    <dbReference type="NCBI Taxonomy" id="182136"/>
    <lineage>
        <taxon>Bacteria</taxon>
        <taxon>Bacillati</taxon>
        <taxon>Bacillota</taxon>
        <taxon>Bacilli</taxon>
        <taxon>Bacillales</taxon>
        <taxon>Fictibacillaceae</taxon>
        <taxon>Fictibacillus</taxon>
    </lineage>
</organism>
<accession>A0ABU1TYP0</accession>
<sequence length="83" mass="9824">MSKTAKTIIILGTLFLIYFVFNTINRENARKEKINAIDEHFKQSFKLEEELKDQYDDDFLISMNKAYYVVTVKNNKVVKTVKQ</sequence>
<proteinExistence type="predicted"/>
<reference evidence="2 3" key="1">
    <citation type="submission" date="2023-07" db="EMBL/GenBank/DDBJ databases">
        <title>Sorghum-associated microbial communities from plants grown in Nebraska, USA.</title>
        <authorList>
            <person name="Schachtman D."/>
        </authorList>
    </citation>
    <scope>NUCLEOTIDE SEQUENCE [LARGE SCALE GENOMIC DNA]</scope>
    <source>
        <strain evidence="2 3">BE211</strain>
    </source>
</reference>
<dbReference type="RefSeq" id="WP_310257622.1">
    <property type="nucleotide sequence ID" value="NZ_JAVDWA010000002.1"/>
</dbReference>
<protein>
    <recommendedName>
        <fullName evidence="4">Septum formation initiator</fullName>
    </recommendedName>
</protein>
<evidence type="ECO:0000313" key="2">
    <source>
        <dbReference type="EMBL" id="MDR7072333.1"/>
    </source>
</evidence>